<dbReference type="EMBL" id="BPFZ01000004">
    <property type="protein sequence ID" value="GIU66752.1"/>
    <property type="molecule type" value="Genomic_DNA"/>
</dbReference>
<accession>A0ABQ4PUQ2</accession>
<gene>
    <name evidence="5" type="ORF">PsB1_0906</name>
</gene>
<dbReference type="PROSITE" id="PS52035">
    <property type="entry name" value="PEPTIDASE_M14"/>
    <property type="match status" value="1"/>
</dbReference>
<dbReference type="SUPFAM" id="SSF52317">
    <property type="entry name" value="Class I glutamine amidotransferase-like"/>
    <property type="match status" value="1"/>
</dbReference>
<dbReference type="InterPro" id="IPR000834">
    <property type="entry name" value="Peptidase_M14"/>
</dbReference>
<feature type="signal peptide" evidence="3">
    <location>
        <begin position="1"/>
        <end position="23"/>
    </location>
</feature>
<evidence type="ECO:0000313" key="6">
    <source>
        <dbReference type="Proteomes" id="UP001161064"/>
    </source>
</evidence>
<proteinExistence type="inferred from homology"/>
<feature type="compositionally biased region" description="Basic and acidic residues" evidence="2">
    <location>
        <begin position="755"/>
        <end position="767"/>
    </location>
</feature>
<comment type="similarity">
    <text evidence="1">Belongs to the peptidase M14 family.</text>
</comment>
<comment type="caution">
    <text evidence="5">The sequence shown here is derived from an EMBL/GenBank/DDBJ whole genome shotgun (WGS) entry which is preliminary data.</text>
</comment>
<feature type="chain" id="PRO_5047164741" evidence="3">
    <location>
        <begin position="24"/>
        <end position="917"/>
    </location>
</feature>
<dbReference type="Pfam" id="PF00246">
    <property type="entry name" value="Peptidase_M14"/>
    <property type="match status" value="1"/>
</dbReference>
<evidence type="ECO:0000259" key="4">
    <source>
        <dbReference type="PROSITE" id="PS52035"/>
    </source>
</evidence>
<feature type="domain" description="Peptidase M14" evidence="4">
    <location>
        <begin position="69"/>
        <end position="403"/>
    </location>
</feature>
<comment type="caution">
    <text evidence="1">Lacks conserved residue(s) required for the propagation of feature annotation.</text>
</comment>
<dbReference type="CDD" id="cd06238">
    <property type="entry name" value="M14-like"/>
    <property type="match status" value="1"/>
</dbReference>
<dbReference type="Proteomes" id="UP001161064">
    <property type="component" value="Unassembled WGS sequence"/>
</dbReference>
<evidence type="ECO:0000256" key="2">
    <source>
        <dbReference type="SAM" id="MobiDB-lite"/>
    </source>
</evidence>
<dbReference type="Gene3D" id="3.40.630.10">
    <property type="entry name" value="Zn peptidases"/>
    <property type="match status" value="1"/>
</dbReference>
<organism evidence="5 6">
    <name type="scientific">Candidatus Phycosocius spiralis</name>
    <dbReference type="NCBI Taxonomy" id="2815099"/>
    <lineage>
        <taxon>Bacteria</taxon>
        <taxon>Pseudomonadati</taxon>
        <taxon>Pseudomonadota</taxon>
        <taxon>Alphaproteobacteria</taxon>
        <taxon>Caulobacterales</taxon>
        <taxon>Caulobacterales incertae sedis</taxon>
        <taxon>Candidatus Phycosocius</taxon>
    </lineage>
</organism>
<evidence type="ECO:0000256" key="1">
    <source>
        <dbReference type="PROSITE-ProRule" id="PRU01379"/>
    </source>
</evidence>
<evidence type="ECO:0000256" key="3">
    <source>
        <dbReference type="SAM" id="SignalP"/>
    </source>
</evidence>
<dbReference type="InterPro" id="IPR029062">
    <property type="entry name" value="Class_I_gatase-like"/>
</dbReference>
<sequence length="917" mass="99691">MSIFRVILAALAAVLVLPQMGHAQSRQQGESNLIGTLAPVSPEFYWPGANYDPAVPTPHSVLGYQIGQAITPHASIIDYFEALAAYAPTRVRLVDYGRSWQGKRLIYVVIGSPENIANLSAIQADVQKLADPRTLTTSEADAIIARHPAVVWLAYSVHGDEIGPAESSMQLAYHLLAARGDQRMAEIAKNTLIVIVPMQNPDGRDRFIATNIGSSGLAPVSSPIAAERDQPWPGGRVNHAQFDLNRDWFALTQPETRAQIAAYLSFYPVVMVDSHEMGSDRNFFFPPEANPINPNVTQEQIALKTLLGQHNARWFDQIGLPYFTRESYDLFYPGYGDGWPTAQGTISMTFEQGSARGLMIKRSDGTFLTYQETIKSQFVAVLSTLEVAARERMRFVRSFYAFRQSAIQEGRSEAIKSYLVPTQADQSNADKLAGILTRQGIDVARATTRFSACGRNYAPGSYVISAAQPTKRLIRNLLEVDTKMEPAFVAKQERLRRAGLEDEIYDVTAWSLPLLYNVEVQACTMDPNVTTQKAGTALILPGKLVHGDSKVAYVIASGSTATTRFMAQALQAGMIVRQMEGAFKLEGQTFGAGSLVVLGGENAPSLEQNLARLADSTGATIIGFKTTWVTEGPSLGSDKALKLRNPKIALAWDSPTDRNSAGAMRYVIERKFGVPITPIRVRRFAKAALSEYDVIILPDGEGDYQSAFGQAGIANLNNFVQQGGVLMSVGSATSWLAEPDVGLTGLRREQATMTDAEAKSKQADPKSKPGSTTIEGLNLPDVGAFVQAIASPVREPTELDGAILRAQTDQEHWLTAGLAPNLTMMVSGSAIYRPLTMDAGTNVVRFSGPDQVKASGIVWDDSRQQYGFKPVVTVEGKGRGFVVAFTIDPTYRGMADGLDSLVMNAIYFSAARARPTR</sequence>
<reference evidence="5" key="2">
    <citation type="journal article" date="2023" name="ISME Commun">
        <title>Characterization of a bloom-associated alphaproteobacterial lineage, 'Candidatus Phycosocius': insights into freshwater algal-bacterial interactions.</title>
        <authorList>
            <person name="Tanabe Y."/>
            <person name="Yamaguchi H."/>
            <person name="Yoshida M."/>
            <person name="Kai A."/>
            <person name="Okazaki Y."/>
        </authorList>
    </citation>
    <scope>NUCLEOTIDE SEQUENCE</scope>
    <source>
        <strain evidence="5">BOTRYCO-1</strain>
    </source>
</reference>
<name>A0ABQ4PUQ2_9PROT</name>
<dbReference type="RefSeq" id="WP_284359385.1">
    <property type="nucleotide sequence ID" value="NZ_BPFZ01000004.1"/>
</dbReference>
<feature type="region of interest" description="Disordered" evidence="2">
    <location>
        <begin position="755"/>
        <end position="774"/>
    </location>
</feature>
<dbReference type="SUPFAM" id="SSF53187">
    <property type="entry name" value="Zn-dependent exopeptidases"/>
    <property type="match status" value="1"/>
</dbReference>
<protein>
    <submittedName>
        <fullName evidence="5">Deacylase/carboxypeptidase superfamily protein</fullName>
    </submittedName>
</protein>
<reference evidence="5" key="1">
    <citation type="submission" date="2021-05" db="EMBL/GenBank/DDBJ databases">
        <authorList>
            <person name="Tanabe Y."/>
        </authorList>
    </citation>
    <scope>NUCLEOTIDE SEQUENCE</scope>
    <source>
        <strain evidence="5">BOTRYCO-1</strain>
    </source>
</reference>
<evidence type="ECO:0000313" key="5">
    <source>
        <dbReference type="EMBL" id="GIU66752.1"/>
    </source>
</evidence>
<dbReference type="Gene3D" id="3.40.50.880">
    <property type="match status" value="1"/>
</dbReference>
<keyword evidence="3" id="KW-0732">Signal</keyword>
<keyword evidence="6" id="KW-1185">Reference proteome</keyword>